<dbReference type="AlphaFoldDB" id="A0A0G0ERR4"/>
<keyword evidence="1" id="KW-0812">Transmembrane</keyword>
<evidence type="ECO:0000313" key="3">
    <source>
        <dbReference type="Proteomes" id="UP000034581"/>
    </source>
</evidence>
<keyword evidence="1" id="KW-0472">Membrane</keyword>
<organism evidence="2 3">
    <name type="scientific">candidate division CPR3 bacterium GW2011_GWF2_35_18</name>
    <dbReference type="NCBI Taxonomy" id="1618350"/>
    <lineage>
        <taxon>Bacteria</taxon>
        <taxon>Bacteria division CPR3</taxon>
    </lineage>
</organism>
<dbReference type="STRING" id="1618350.UR67_C0002G0172"/>
<evidence type="ECO:0000313" key="2">
    <source>
        <dbReference type="EMBL" id="KKP70052.1"/>
    </source>
</evidence>
<protein>
    <submittedName>
        <fullName evidence="2">Uncharacterized protein</fullName>
    </submittedName>
</protein>
<comment type="caution">
    <text evidence="2">The sequence shown here is derived from an EMBL/GenBank/DDBJ whole genome shotgun (WGS) entry which is preliminary data.</text>
</comment>
<feature type="transmembrane region" description="Helical" evidence="1">
    <location>
        <begin position="83"/>
        <end position="107"/>
    </location>
</feature>
<reference evidence="2 3" key="1">
    <citation type="journal article" date="2015" name="Nature">
        <title>rRNA introns, odd ribosomes, and small enigmatic genomes across a large radiation of phyla.</title>
        <authorList>
            <person name="Brown C.T."/>
            <person name="Hug L.A."/>
            <person name="Thomas B.C."/>
            <person name="Sharon I."/>
            <person name="Castelle C.J."/>
            <person name="Singh A."/>
            <person name="Wilkins M.J."/>
            <person name="Williams K.H."/>
            <person name="Banfield J.F."/>
        </authorList>
    </citation>
    <scope>NUCLEOTIDE SEQUENCE [LARGE SCALE GENOMIC DNA]</scope>
</reference>
<accession>A0A0G0ERR4</accession>
<dbReference type="EMBL" id="LBQB01000002">
    <property type="protein sequence ID" value="KKP70052.1"/>
    <property type="molecule type" value="Genomic_DNA"/>
</dbReference>
<sequence length="727" mass="83854">MYPLKHLKDRKPNNMFKKRSDQKDEACKLLENLDNKNIYMDKEFSKKLKSDILSQYEHENVFMYLINFVKRSLSMPSLKFNKLPVISASTISLILISFYGLITYFVLNNYHNNLSQNDKNEVLSKILQNNSGSVLKSSKNPSELFSVSQAVAAELSNGETRDETATDASSTIAPIYYNDNYNFFHYTSTYTLGPAAASCPAYGDSENSYSRIETYDFQNYSENSYYPKYKYLAYNNNDELVDYSLSSDKYRYEYKGGTFALRFEENYDYLAVTPDSTSVNTEILETSPSSTKTLSDTEVLVDEAGTTSENTGINVETETIELIPEAKDVIPYYFGEDSEVEEVTIEGKKYYLVIYSYDTPCSYNEERSKNPTISSETTSLEAENTKTLFFKDLYETDTYSLVKQEVYLASISDNNLISSSEYVVEKAEKTISEVSSLFTFDLNVNVKNVPTTAYNENSYYPYEKDVIKQSSYLTYLKNFLQQKDIEIFTPSNETYVLFETSISDYYDPTKPYYTNRNFYPNNDFGQKQYEDYLALYESLSYNQKFTTTYILKDETERSQDPGFYQISAYDKNLDVSDFSEYFFGTNQYTFKDSISLKINNETVSATKYTYNYQAGVEDFEGKEISPDYAQDSYNNLIIFDYESYKYVINIFTYDTNASINSIFSDLKGYHPDNDWNEIEAKVKGSFSLHEDFYGKIEPQDIPSSNGSGTETYVVEPDSNLETIEINP</sequence>
<keyword evidence="1" id="KW-1133">Transmembrane helix</keyword>
<gene>
    <name evidence="2" type="ORF">UR67_C0002G0172</name>
</gene>
<dbReference type="Proteomes" id="UP000034581">
    <property type="component" value="Unassembled WGS sequence"/>
</dbReference>
<name>A0A0G0ERR4_UNCC3</name>
<proteinExistence type="predicted"/>
<evidence type="ECO:0000256" key="1">
    <source>
        <dbReference type="SAM" id="Phobius"/>
    </source>
</evidence>